<feature type="domain" description="PAS" evidence="4">
    <location>
        <begin position="394"/>
        <end position="467"/>
    </location>
</feature>
<evidence type="ECO:0000313" key="9">
    <source>
        <dbReference type="EMBL" id="AHK79341.1"/>
    </source>
</evidence>
<evidence type="ECO:0000259" key="8">
    <source>
        <dbReference type="PROSITE" id="PS50887"/>
    </source>
</evidence>
<feature type="domain" description="PAC" evidence="5">
    <location>
        <begin position="341"/>
        <end position="393"/>
    </location>
</feature>
<dbReference type="InterPro" id="IPR001633">
    <property type="entry name" value="EAL_dom"/>
</dbReference>
<feature type="domain" description="EAL" evidence="6">
    <location>
        <begin position="700"/>
        <end position="961"/>
    </location>
</feature>
<accession>W8KUU0</accession>
<feature type="domain" description="HAMP" evidence="7">
    <location>
        <begin position="209"/>
        <end position="261"/>
    </location>
</feature>
<proteinExistence type="predicted"/>
<dbReference type="GO" id="GO:0003824">
    <property type="term" value="F:catalytic activity"/>
    <property type="evidence" value="ECO:0007669"/>
    <property type="project" value="UniProtKB-ARBA"/>
</dbReference>
<protein>
    <submittedName>
        <fullName evidence="9">Diguanylate cyclase</fullName>
    </submittedName>
</protein>
<dbReference type="Pfam" id="PF08448">
    <property type="entry name" value="PAS_4"/>
    <property type="match status" value="1"/>
</dbReference>
<dbReference type="PROSITE" id="PS50887">
    <property type="entry name" value="GGDEF"/>
    <property type="match status" value="1"/>
</dbReference>
<dbReference type="PROSITE" id="PS50112">
    <property type="entry name" value="PAS"/>
    <property type="match status" value="2"/>
</dbReference>
<dbReference type="Gene3D" id="6.10.340.10">
    <property type="match status" value="1"/>
</dbReference>
<feature type="domain" description="PAS" evidence="4">
    <location>
        <begin position="292"/>
        <end position="338"/>
    </location>
</feature>
<feature type="compositionally biased region" description="Polar residues" evidence="2">
    <location>
        <begin position="965"/>
        <end position="978"/>
    </location>
</feature>
<dbReference type="GO" id="GO:0016020">
    <property type="term" value="C:membrane"/>
    <property type="evidence" value="ECO:0007669"/>
    <property type="project" value="InterPro"/>
</dbReference>
<feature type="transmembrane region" description="Helical" evidence="3">
    <location>
        <begin position="192"/>
        <end position="211"/>
    </location>
</feature>
<dbReference type="InterPro" id="IPR029787">
    <property type="entry name" value="Nucleotide_cyclase"/>
</dbReference>
<reference evidence="9 10" key="1">
    <citation type="journal article" date="2014" name="J Genomics">
        <title>Draft Genome Sequence of the Extremely Halophilic Phototrophic Purple Sulfur Bacterium Halorhodospira halochloris.</title>
        <authorList>
            <person name="Singh K.S."/>
            <person name="Kirksey J."/>
            <person name="Hoff W.D."/>
            <person name="Deole R."/>
        </authorList>
    </citation>
    <scope>NUCLEOTIDE SEQUENCE [LARGE SCALE GENOMIC DNA]</scope>
    <source>
        <strain evidence="9 10">A</strain>
    </source>
</reference>
<dbReference type="Pfam" id="PF00563">
    <property type="entry name" value="EAL"/>
    <property type="match status" value="1"/>
</dbReference>
<dbReference type="SUPFAM" id="SSF55785">
    <property type="entry name" value="PYP-like sensor domain (PAS domain)"/>
    <property type="match status" value="2"/>
</dbReference>
<evidence type="ECO:0000259" key="6">
    <source>
        <dbReference type="PROSITE" id="PS50883"/>
    </source>
</evidence>
<dbReference type="CDD" id="cd01948">
    <property type="entry name" value="EAL"/>
    <property type="match status" value="1"/>
</dbReference>
<dbReference type="EMBL" id="CP007268">
    <property type="protein sequence ID" value="AHK79341.1"/>
    <property type="molecule type" value="Genomic_DNA"/>
</dbReference>
<evidence type="ECO:0000256" key="1">
    <source>
        <dbReference type="ARBA" id="ARBA00001946"/>
    </source>
</evidence>
<dbReference type="NCBIfam" id="TIGR00254">
    <property type="entry name" value="GGDEF"/>
    <property type="match status" value="1"/>
</dbReference>
<feature type="domain" description="GGDEF" evidence="8">
    <location>
        <begin position="556"/>
        <end position="689"/>
    </location>
</feature>
<dbReference type="SMART" id="SM00052">
    <property type="entry name" value="EAL"/>
    <property type="match status" value="1"/>
</dbReference>
<dbReference type="Pfam" id="PF08447">
    <property type="entry name" value="PAS_3"/>
    <property type="match status" value="1"/>
</dbReference>
<dbReference type="Gene3D" id="3.30.70.270">
    <property type="match status" value="1"/>
</dbReference>
<dbReference type="AlphaFoldDB" id="W8KUU0"/>
<dbReference type="InterPro" id="IPR013655">
    <property type="entry name" value="PAS_fold_3"/>
</dbReference>
<dbReference type="PROSITE" id="PS50113">
    <property type="entry name" value="PAC"/>
    <property type="match status" value="2"/>
</dbReference>
<dbReference type="OrthoDB" id="9787514at2"/>
<evidence type="ECO:0000313" key="10">
    <source>
        <dbReference type="Proteomes" id="UP000019442"/>
    </source>
</evidence>
<dbReference type="PROSITE" id="PS50883">
    <property type="entry name" value="EAL"/>
    <property type="match status" value="1"/>
</dbReference>
<dbReference type="InterPro" id="IPR000700">
    <property type="entry name" value="PAS-assoc_C"/>
</dbReference>
<dbReference type="InterPro" id="IPR000014">
    <property type="entry name" value="PAS"/>
</dbReference>
<dbReference type="HOGENOM" id="CLU_000445_70_46_6"/>
<name>W8KUU0_9GAMM</name>
<sequence length="991" mass="110422">MPLRYLTVLILLVFIALSSLLAYRFGLNAAANHVETSEARHLKALTQRLQDHAADMLARGEHARLQQTLQSMSEELDVNLAVILGAQGKILVGMDDQRLGEPWESLIPHPLNPALYPDLSIAALLDDTGRVGKVFTSESRNALLAAFTLNQISDTPSLSAQVPSQGLMLIQLNLIPAKAAAQSNVRELVLRFIGYLALLAVLGLIFFHWTVTKRVERLARATRQFAEGDLNTRSGVTGGDELADLGRTFDQMVTRIAETQHTLGERDRRLLRAQRTARIGTWEMHLPERAFYWSDEMSRVLGTAPTERHLNYESFIARIHPDDQEAARQSDRKAMEEGIAGELDYRIIGADGNVRHVHEQTQVIRRPDGQVGTVIGTVQDITERKRAEEAVFNAKERAQVTLDSIGDAVVTTDADGRVDYLNPAAEALTGWPILEARGKRPDEMFQLVNETSGATVRTPLDACLREGRNVGLANHIVMITRDGRTRAIEDSAAPIRDRQGNTIGAVLVFHDVTKPRQMARKLSWQATHDPLTGLFNRFEFERRLQVALKQAHELQAHHALLYMDLDQFKVVNDTCGHVAGDELLKQLAFTLLAKIRDSDTLARLGGDEFGVLLEHCPREKALEIANNLRQTVRQFRFVWQGRVFEVGISIGAVMLESTAEDMTAVLSAADMACFAAKERGRDRIHVYHPDDQELIQRHGEMEAVSRINQALAEHRFRLDVQPIVPVTDQQHPPHQEILLRMLDEEGRVVMPGAFIPAAERFGLMPAVDRWVVHHFFSQFAHVLREDPRHASSSSGTIYAINLSGASLNDEQLPGFVIQQLERYQIPASRICFEITETAAIANLTRAGLFMNELRQRGCRFALDDFGTGLSSFTYLKQLPVDYLKIDGSLVRDIARDPIDRSMVDAIARIGRVMGLHTIAEFVEDDAVLATLAELGVDFAQGYGIARPAPLSQATPLQGPPRQPSGPASSDHSYRNTMARSRVRSRLPNSEV</sequence>
<dbReference type="Gene3D" id="3.30.450.20">
    <property type="entry name" value="PAS domain"/>
    <property type="match status" value="2"/>
</dbReference>
<dbReference type="SUPFAM" id="SSF141868">
    <property type="entry name" value="EAL domain-like"/>
    <property type="match status" value="1"/>
</dbReference>
<dbReference type="InterPro" id="IPR001610">
    <property type="entry name" value="PAC"/>
</dbReference>
<dbReference type="GO" id="GO:0007165">
    <property type="term" value="P:signal transduction"/>
    <property type="evidence" value="ECO:0007669"/>
    <property type="project" value="InterPro"/>
</dbReference>
<dbReference type="InterPro" id="IPR035965">
    <property type="entry name" value="PAS-like_dom_sf"/>
</dbReference>
<organism evidence="9 10">
    <name type="scientific">Ectothiorhodospira haloalkaliphila</name>
    <dbReference type="NCBI Taxonomy" id="421628"/>
    <lineage>
        <taxon>Bacteria</taxon>
        <taxon>Pseudomonadati</taxon>
        <taxon>Pseudomonadota</taxon>
        <taxon>Gammaproteobacteria</taxon>
        <taxon>Chromatiales</taxon>
        <taxon>Ectothiorhodospiraceae</taxon>
        <taxon>Ectothiorhodospira</taxon>
    </lineage>
</organism>
<dbReference type="InterPro" id="IPR043128">
    <property type="entry name" value="Rev_trsase/Diguanyl_cyclase"/>
</dbReference>
<dbReference type="SMART" id="SM00267">
    <property type="entry name" value="GGDEF"/>
    <property type="match status" value="1"/>
</dbReference>
<keyword evidence="3" id="KW-0812">Transmembrane</keyword>
<dbReference type="NCBIfam" id="TIGR00229">
    <property type="entry name" value="sensory_box"/>
    <property type="match status" value="2"/>
</dbReference>
<comment type="cofactor">
    <cofactor evidence="1">
        <name>Mg(2+)</name>
        <dbReference type="ChEBI" id="CHEBI:18420"/>
    </cofactor>
</comment>
<dbReference type="CDD" id="cd06225">
    <property type="entry name" value="HAMP"/>
    <property type="match status" value="1"/>
</dbReference>
<feature type="region of interest" description="Disordered" evidence="2">
    <location>
        <begin position="949"/>
        <end position="991"/>
    </location>
</feature>
<evidence type="ECO:0000256" key="3">
    <source>
        <dbReference type="SAM" id="Phobius"/>
    </source>
</evidence>
<dbReference type="Pfam" id="PF00672">
    <property type="entry name" value="HAMP"/>
    <property type="match status" value="1"/>
</dbReference>
<dbReference type="PANTHER" id="PTHR44757">
    <property type="entry name" value="DIGUANYLATE CYCLASE DGCP"/>
    <property type="match status" value="1"/>
</dbReference>
<dbReference type="FunFam" id="3.30.70.270:FF:000001">
    <property type="entry name" value="Diguanylate cyclase domain protein"/>
    <property type="match status" value="1"/>
</dbReference>
<evidence type="ECO:0000259" key="4">
    <source>
        <dbReference type="PROSITE" id="PS50112"/>
    </source>
</evidence>
<evidence type="ECO:0000259" key="5">
    <source>
        <dbReference type="PROSITE" id="PS50113"/>
    </source>
</evidence>
<dbReference type="Gene3D" id="2.10.70.100">
    <property type="match status" value="1"/>
</dbReference>
<feature type="domain" description="PAC" evidence="5">
    <location>
        <begin position="472"/>
        <end position="524"/>
    </location>
</feature>
<dbReference type="CDD" id="cd00130">
    <property type="entry name" value="PAS"/>
    <property type="match status" value="2"/>
</dbReference>
<dbReference type="KEGG" id="hhc:M911_09500"/>
<dbReference type="SMART" id="SM00304">
    <property type="entry name" value="HAMP"/>
    <property type="match status" value="1"/>
</dbReference>
<dbReference type="SUPFAM" id="SSF158472">
    <property type="entry name" value="HAMP domain-like"/>
    <property type="match status" value="1"/>
</dbReference>
<dbReference type="PROSITE" id="PS50885">
    <property type="entry name" value="HAMP"/>
    <property type="match status" value="1"/>
</dbReference>
<dbReference type="CDD" id="cd01949">
    <property type="entry name" value="GGDEF"/>
    <property type="match status" value="1"/>
</dbReference>
<reference evidence="10" key="2">
    <citation type="submission" date="2014-02" db="EMBL/GenBank/DDBJ databases">
        <title>Draft Genome Sequence of extremely halophilic bacteria Halorhodospira halochloris.</title>
        <authorList>
            <person name="Singh K.S."/>
        </authorList>
    </citation>
    <scope>NUCLEOTIDE SEQUENCE [LARGE SCALE GENOMIC DNA]</scope>
    <source>
        <strain evidence="10">A</strain>
    </source>
</reference>
<dbReference type="SUPFAM" id="SSF55073">
    <property type="entry name" value="Nucleotide cyclase"/>
    <property type="match status" value="1"/>
</dbReference>
<dbReference type="InterPro" id="IPR035919">
    <property type="entry name" value="EAL_sf"/>
</dbReference>
<keyword evidence="3" id="KW-0472">Membrane</keyword>
<dbReference type="Pfam" id="PF00990">
    <property type="entry name" value="GGDEF"/>
    <property type="match status" value="1"/>
</dbReference>
<dbReference type="PANTHER" id="PTHR44757:SF4">
    <property type="entry name" value="DIGUANYLATE CYCLASE DGCE-RELATED"/>
    <property type="match status" value="1"/>
</dbReference>
<dbReference type="SMART" id="SM00091">
    <property type="entry name" value="PAS"/>
    <property type="match status" value="2"/>
</dbReference>
<dbReference type="InterPro" id="IPR000160">
    <property type="entry name" value="GGDEF_dom"/>
</dbReference>
<evidence type="ECO:0000256" key="2">
    <source>
        <dbReference type="SAM" id="MobiDB-lite"/>
    </source>
</evidence>
<dbReference type="PATRIC" id="fig|1354791.3.peg.2349"/>
<dbReference type="InterPro" id="IPR003660">
    <property type="entry name" value="HAMP_dom"/>
</dbReference>
<keyword evidence="10" id="KW-1185">Reference proteome</keyword>
<evidence type="ECO:0000259" key="7">
    <source>
        <dbReference type="PROSITE" id="PS50885"/>
    </source>
</evidence>
<dbReference type="InterPro" id="IPR013656">
    <property type="entry name" value="PAS_4"/>
</dbReference>
<dbReference type="SMART" id="SM00086">
    <property type="entry name" value="PAC"/>
    <property type="match status" value="2"/>
</dbReference>
<dbReference type="InterPro" id="IPR052155">
    <property type="entry name" value="Biofilm_reg_signaling"/>
</dbReference>
<gene>
    <name evidence="9" type="ORF">M911_09500</name>
</gene>
<keyword evidence="3" id="KW-1133">Transmembrane helix</keyword>
<dbReference type="Gene3D" id="3.20.20.450">
    <property type="entry name" value="EAL domain"/>
    <property type="match status" value="1"/>
</dbReference>
<dbReference type="Proteomes" id="UP000019442">
    <property type="component" value="Chromosome"/>
</dbReference>